<keyword evidence="9" id="KW-0511">Multifunctional enzyme</keyword>
<dbReference type="GO" id="GO:0044550">
    <property type="term" value="P:secondary metabolite biosynthetic process"/>
    <property type="evidence" value="ECO:0007669"/>
    <property type="project" value="TreeGrafter"/>
</dbReference>
<dbReference type="PANTHER" id="PTHR34069">
    <property type="entry name" value="3-OXOACYL-[ACYL-CARRIER-PROTEIN] SYNTHASE 3"/>
    <property type="match status" value="1"/>
</dbReference>
<dbReference type="InterPro" id="IPR013751">
    <property type="entry name" value="ACP_syn_III_N"/>
</dbReference>
<comment type="similarity">
    <text evidence="1 9">Belongs to the thiolase-like superfamily. FabH family.</text>
</comment>
<comment type="function">
    <text evidence="9">Catalyzes the condensation reaction of fatty acid synthesis by the addition to an acyl acceptor of two carbons from malonyl-ACP. Catalyzes the first condensation reaction which initiates fatty acid synthesis and may therefore play a role in governing the total rate of fatty acid production. Possesses both acetoacetyl-ACP synthase and acetyl transacylase activities. Its substrate specificity determines the biosynthesis of branched-chain and/or straight-chain of fatty acids.</text>
</comment>
<evidence type="ECO:0000256" key="7">
    <source>
        <dbReference type="ARBA" id="ARBA00023160"/>
    </source>
</evidence>
<gene>
    <name evidence="9 12" type="primary">fabH</name>
    <name evidence="12" type="ORF">LSJ_0480</name>
    <name evidence="13" type="ORF">QFE45_02475</name>
</gene>
<dbReference type="CDD" id="cd00830">
    <property type="entry name" value="KAS_III"/>
    <property type="match status" value="1"/>
</dbReference>
<evidence type="ECO:0000259" key="11">
    <source>
        <dbReference type="Pfam" id="PF08545"/>
    </source>
</evidence>
<reference evidence="13" key="2">
    <citation type="submission" date="2023-04" db="EMBL/GenBank/DDBJ databases">
        <title>Four porcine-derived lactic acid bacteria strains analyses and their evaluation as potential probiotics based on genomics.</title>
        <authorList>
            <person name="Niu D."/>
        </authorList>
    </citation>
    <scope>NUCLEOTIDE SEQUENCE</scope>
    <source>
        <strain evidence="13">ZSA5</strain>
    </source>
</reference>
<comment type="subunit">
    <text evidence="9">Homodimer.</text>
</comment>
<dbReference type="PANTHER" id="PTHR34069:SF2">
    <property type="entry name" value="BETA-KETOACYL-[ACYL-CARRIER-PROTEIN] SYNTHASE III"/>
    <property type="match status" value="1"/>
</dbReference>
<dbReference type="Pfam" id="PF08541">
    <property type="entry name" value="ACP_syn_III_C"/>
    <property type="match status" value="1"/>
</dbReference>
<dbReference type="InterPro" id="IPR013747">
    <property type="entry name" value="ACP_syn_III_C"/>
</dbReference>
<dbReference type="UniPathway" id="UPA00094"/>
<evidence type="ECO:0000256" key="2">
    <source>
        <dbReference type="ARBA" id="ARBA00022490"/>
    </source>
</evidence>
<dbReference type="Proteomes" id="UP000029488">
    <property type="component" value="Chromosome"/>
</dbReference>
<dbReference type="KEGG" id="lsj:LSJ_0480"/>
<dbReference type="EMBL" id="CP123971">
    <property type="protein sequence ID" value="WII28982.1"/>
    <property type="molecule type" value="Genomic_DNA"/>
</dbReference>
<name>A0A089QEF1_9LACO</name>
<dbReference type="InterPro" id="IPR016039">
    <property type="entry name" value="Thiolase-like"/>
</dbReference>
<keyword evidence="2 9" id="KW-0963">Cytoplasm</keyword>
<keyword evidence="4 9" id="KW-0808">Transferase</keyword>
<feature type="domain" description="Beta-ketoacyl-[acyl-carrier-protein] synthase III N-terminal" evidence="11">
    <location>
        <begin position="106"/>
        <end position="184"/>
    </location>
</feature>
<feature type="active site" evidence="9">
    <location>
        <position position="112"/>
    </location>
</feature>
<evidence type="ECO:0000313" key="14">
    <source>
        <dbReference type="Proteomes" id="UP000029488"/>
    </source>
</evidence>
<dbReference type="EC" id="2.3.1.180" evidence="9"/>
<evidence type="ECO:0000256" key="1">
    <source>
        <dbReference type="ARBA" id="ARBA00008642"/>
    </source>
</evidence>
<dbReference type="GO" id="GO:0005737">
    <property type="term" value="C:cytoplasm"/>
    <property type="evidence" value="ECO:0007669"/>
    <property type="project" value="UniProtKB-SubCell"/>
</dbReference>
<sequence length="326" mass="36067">MENIEISYTARYVPPEVIDNQRLTEFMDTSDEWISQRTGIKKRHISLNESTADLAEKVAEKLLIKSGWNPNSLDLIIVATMSPNSFTPATAAIVQGRISADNAVCFDISAACSGYIYGLSIVEAMLRNMNLKRAMLIGSENLSKLIDWNDRSTAVLFGDGAAGALIELKENTDSKFISSDLKTIGNEAEFLTAGITDPLEKFPDLDSIRKYTTFKMDGRRVYTFATREVPQSILRAVQKANLSLEDIDYFILHQANSRIIRQVAKKLKQNEEKFPINIDSFGNTSAASEPLLLDELIENGIVKRGMTLALSGFGGGLTVGTHIIKY</sequence>
<keyword evidence="7 9" id="KW-0275">Fatty acid biosynthesis</keyword>
<dbReference type="NCBIfam" id="TIGR00747">
    <property type="entry name" value="fabH"/>
    <property type="match status" value="1"/>
</dbReference>
<evidence type="ECO:0000256" key="8">
    <source>
        <dbReference type="ARBA" id="ARBA00023315"/>
    </source>
</evidence>
<dbReference type="HAMAP" id="MF_01815">
    <property type="entry name" value="FabH"/>
    <property type="match status" value="1"/>
</dbReference>
<evidence type="ECO:0000256" key="4">
    <source>
        <dbReference type="ARBA" id="ARBA00022679"/>
    </source>
</evidence>
<proteinExistence type="inferred from homology"/>
<dbReference type="EMBL" id="CP007646">
    <property type="protein sequence ID" value="AIR10178.1"/>
    <property type="molecule type" value="Genomic_DNA"/>
</dbReference>
<feature type="region of interest" description="ACP-binding" evidence="9">
    <location>
        <begin position="254"/>
        <end position="258"/>
    </location>
</feature>
<dbReference type="NCBIfam" id="NF006829">
    <property type="entry name" value="PRK09352.1"/>
    <property type="match status" value="1"/>
</dbReference>
<dbReference type="Gene3D" id="3.40.47.10">
    <property type="match status" value="1"/>
</dbReference>
<feature type="domain" description="Beta-ketoacyl-[acyl-carrier-protein] synthase III C-terminal" evidence="10">
    <location>
        <begin position="238"/>
        <end position="326"/>
    </location>
</feature>
<dbReference type="GO" id="GO:0033818">
    <property type="term" value="F:beta-ketoacyl-acyl-carrier-protein synthase III activity"/>
    <property type="evidence" value="ECO:0007669"/>
    <property type="project" value="UniProtKB-UniRule"/>
</dbReference>
<dbReference type="GO" id="GO:0006633">
    <property type="term" value="P:fatty acid biosynthetic process"/>
    <property type="evidence" value="ECO:0007669"/>
    <property type="project" value="UniProtKB-UniRule"/>
</dbReference>
<keyword evidence="8 9" id="KW-0012">Acyltransferase</keyword>
<dbReference type="AlphaFoldDB" id="A0A089QEF1"/>
<evidence type="ECO:0000256" key="9">
    <source>
        <dbReference type="HAMAP-Rule" id="MF_01815"/>
    </source>
</evidence>
<evidence type="ECO:0000256" key="5">
    <source>
        <dbReference type="ARBA" id="ARBA00022832"/>
    </source>
</evidence>
<keyword evidence="5 9" id="KW-0276">Fatty acid metabolism</keyword>
<comment type="catalytic activity">
    <reaction evidence="9">
        <text>malonyl-[ACP] + acetyl-CoA + H(+) = 3-oxobutanoyl-[ACP] + CO2 + CoA</text>
        <dbReference type="Rhea" id="RHEA:12080"/>
        <dbReference type="Rhea" id="RHEA-COMP:9623"/>
        <dbReference type="Rhea" id="RHEA-COMP:9625"/>
        <dbReference type="ChEBI" id="CHEBI:15378"/>
        <dbReference type="ChEBI" id="CHEBI:16526"/>
        <dbReference type="ChEBI" id="CHEBI:57287"/>
        <dbReference type="ChEBI" id="CHEBI:57288"/>
        <dbReference type="ChEBI" id="CHEBI:78449"/>
        <dbReference type="ChEBI" id="CHEBI:78450"/>
        <dbReference type="EC" id="2.3.1.180"/>
    </reaction>
</comment>
<evidence type="ECO:0000313" key="13">
    <source>
        <dbReference type="EMBL" id="WII28982.1"/>
    </source>
</evidence>
<dbReference type="Proteomes" id="UP001231316">
    <property type="component" value="Chromosome"/>
</dbReference>
<evidence type="ECO:0000256" key="6">
    <source>
        <dbReference type="ARBA" id="ARBA00023098"/>
    </source>
</evidence>
<evidence type="ECO:0000313" key="12">
    <source>
        <dbReference type="EMBL" id="AIR10178.1"/>
    </source>
</evidence>
<keyword evidence="6 9" id="KW-0443">Lipid metabolism</keyword>
<organism evidence="12 14">
    <name type="scientific">Ligilactobacillus salivarius</name>
    <dbReference type="NCBI Taxonomy" id="1624"/>
    <lineage>
        <taxon>Bacteria</taxon>
        <taxon>Bacillati</taxon>
        <taxon>Bacillota</taxon>
        <taxon>Bacilli</taxon>
        <taxon>Lactobacillales</taxon>
        <taxon>Lactobacillaceae</taxon>
        <taxon>Ligilactobacillus</taxon>
    </lineage>
</organism>
<comment type="subcellular location">
    <subcellularLocation>
        <location evidence="9">Cytoplasm</location>
    </subcellularLocation>
</comment>
<dbReference type="RefSeq" id="WP_044004629.1">
    <property type="nucleotide sequence ID" value="NZ_CP007646.1"/>
</dbReference>
<keyword evidence="3 9" id="KW-0444">Lipid biosynthesis</keyword>
<dbReference type="GO" id="GO:0004315">
    <property type="term" value="F:3-oxoacyl-[acyl-carrier-protein] synthase activity"/>
    <property type="evidence" value="ECO:0007669"/>
    <property type="project" value="InterPro"/>
</dbReference>
<evidence type="ECO:0000259" key="10">
    <source>
        <dbReference type="Pfam" id="PF08541"/>
    </source>
</evidence>
<feature type="active site" evidence="9">
    <location>
        <position position="253"/>
    </location>
</feature>
<reference evidence="12 14" key="1">
    <citation type="journal article" date="2014" name="BMC Genomics">
        <title>Unusual genome complexity in Lactobacillus salivarius JCM1046.</title>
        <authorList>
            <person name="Raftis E.J."/>
            <person name="Forde B.M."/>
            <person name="Claesson M.J."/>
            <person name="O'Toole P.W."/>
        </authorList>
    </citation>
    <scope>NUCLEOTIDE SEQUENCE [LARGE SCALE GENOMIC DNA]</scope>
    <source>
        <strain evidence="12 14">JCM1046</strain>
    </source>
</reference>
<accession>A0A089QEF1</accession>
<comment type="domain">
    <text evidence="9">The last Arg residue of the ACP-binding site is essential for the weak association between ACP/AcpP and FabH.</text>
</comment>
<feature type="active site" evidence="9">
    <location>
        <position position="283"/>
    </location>
</feature>
<dbReference type="Pfam" id="PF08545">
    <property type="entry name" value="ACP_syn_III"/>
    <property type="match status" value="1"/>
</dbReference>
<evidence type="ECO:0000256" key="3">
    <source>
        <dbReference type="ARBA" id="ARBA00022516"/>
    </source>
</evidence>
<protein>
    <recommendedName>
        <fullName evidence="9">Beta-ketoacyl-[acyl-carrier-protein] synthase III</fullName>
        <shortName evidence="9">Beta-ketoacyl-ACP synthase III</shortName>
        <shortName evidence="9">KAS III</shortName>
        <ecNumber evidence="9">2.3.1.180</ecNumber>
    </recommendedName>
    <alternativeName>
        <fullName evidence="9">3-oxoacyl-[acyl-carrier-protein] synthase 3</fullName>
    </alternativeName>
    <alternativeName>
        <fullName evidence="9">3-oxoacyl-[acyl-carrier-protein] synthase III</fullName>
    </alternativeName>
</protein>
<dbReference type="InterPro" id="IPR004655">
    <property type="entry name" value="FabH"/>
</dbReference>
<comment type="pathway">
    <text evidence="9">Lipid metabolism; fatty acid biosynthesis.</text>
</comment>
<dbReference type="SUPFAM" id="SSF53901">
    <property type="entry name" value="Thiolase-like"/>
    <property type="match status" value="1"/>
</dbReference>